<dbReference type="AlphaFoldDB" id="A0A368S3I1"/>
<organism evidence="1">
    <name type="scientific">Setaria italica</name>
    <name type="common">Foxtail millet</name>
    <name type="synonym">Panicum italicum</name>
    <dbReference type="NCBI Taxonomy" id="4555"/>
    <lineage>
        <taxon>Eukaryota</taxon>
        <taxon>Viridiplantae</taxon>
        <taxon>Streptophyta</taxon>
        <taxon>Embryophyta</taxon>
        <taxon>Tracheophyta</taxon>
        <taxon>Spermatophyta</taxon>
        <taxon>Magnoliopsida</taxon>
        <taxon>Liliopsida</taxon>
        <taxon>Poales</taxon>
        <taxon>Poaceae</taxon>
        <taxon>PACMAD clade</taxon>
        <taxon>Panicoideae</taxon>
        <taxon>Panicodae</taxon>
        <taxon>Paniceae</taxon>
        <taxon>Cenchrinae</taxon>
        <taxon>Setaria</taxon>
    </lineage>
</organism>
<feature type="non-terminal residue" evidence="1">
    <location>
        <position position="1"/>
    </location>
</feature>
<reference evidence="1" key="2">
    <citation type="submission" date="2015-07" db="EMBL/GenBank/DDBJ databases">
        <authorList>
            <person name="Noorani M."/>
        </authorList>
    </citation>
    <scope>NUCLEOTIDE SEQUENCE</scope>
    <source>
        <strain evidence="1">Yugu1</strain>
    </source>
</reference>
<protein>
    <submittedName>
        <fullName evidence="1">Uncharacterized protein</fullName>
    </submittedName>
</protein>
<reference evidence="1" key="1">
    <citation type="journal article" date="2012" name="Nat. Biotechnol.">
        <title>Reference genome sequence of the model plant Setaria.</title>
        <authorList>
            <person name="Bennetzen J.L."/>
            <person name="Schmutz J."/>
            <person name="Wang H."/>
            <person name="Percifield R."/>
            <person name="Hawkins J."/>
            <person name="Pontaroli A.C."/>
            <person name="Estep M."/>
            <person name="Feng L."/>
            <person name="Vaughn J.N."/>
            <person name="Grimwood J."/>
            <person name="Jenkins J."/>
            <person name="Barry K."/>
            <person name="Lindquist E."/>
            <person name="Hellsten U."/>
            <person name="Deshpande S."/>
            <person name="Wang X."/>
            <person name="Wu X."/>
            <person name="Mitros T."/>
            <person name="Triplett J."/>
            <person name="Yang X."/>
            <person name="Ye C.Y."/>
            <person name="Mauro-Herrera M."/>
            <person name="Wang L."/>
            <person name="Li P."/>
            <person name="Sharma M."/>
            <person name="Sharma R."/>
            <person name="Ronald P.C."/>
            <person name="Panaud O."/>
            <person name="Kellogg E.A."/>
            <person name="Brutnell T.P."/>
            <person name="Doust A.N."/>
            <person name="Tuskan G.A."/>
            <person name="Rokhsar D."/>
            <person name="Devos K.M."/>
        </authorList>
    </citation>
    <scope>NUCLEOTIDE SEQUENCE [LARGE SCALE GENOMIC DNA]</scope>
    <source>
        <strain evidence="1">Yugu1</strain>
    </source>
</reference>
<dbReference type="EMBL" id="CM003535">
    <property type="protein sequence ID" value="RCV36992.1"/>
    <property type="molecule type" value="Genomic_DNA"/>
</dbReference>
<accession>A0A368S3I1</accession>
<name>A0A368S3I1_SETIT</name>
<evidence type="ECO:0000313" key="1">
    <source>
        <dbReference type="EMBL" id="RCV36992.1"/>
    </source>
</evidence>
<gene>
    <name evidence="1" type="ORF">SETIT_8G026500v2</name>
</gene>
<sequence>HGVGACGGVATGAQGAMAGGARGGQCMRLAMHSRAMARSLQGASRTRVWHAAVSTRGSQRTTTGG</sequence>
<proteinExistence type="predicted"/>